<dbReference type="InterPro" id="IPR008538">
    <property type="entry name" value="Uma2"/>
</dbReference>
<dbReference type="InterPro" id="IPR011335">
    <property type="entry name" value="Restrct_endonuc-II-like"/>
</dbReference>
<comment type="caution">
    <text evidence="2">The sequence shown here is derived from an EMBL/GenBank/DDBJ whole genome shotgun (WGS) entry which is preliminary data.</text>
</comment>
<proteinExistence type="predicted"/>
<dbReference type="CDD" id="cd06260">
    <property type="entry name" value="DUF820-like"/>
    <property type="match status" value="1"/>
</dbReference>
<organism evidence="2 3">
    <name type="scientific">Paractinoplanes deccanensis</name>
    <dbReference type="NCBI Taxonomy" id="113561"/>
    <lineage>
        <taxon>Bacteria</taxon>
        <taxon>Bacillati</taxon>
        <taxon>Actinomycetota</taxon>
        <taxon>Actinomycetes</taxon>
        <taxon>Micromonosporales</taxon>
        <taxon>Micromonosporaceae</taxon>
        <taxon>Paractinoplanes</taxon>
    </lineage>
</organism>
<dbReference type="Pfam" id="PF05685">
    <property type="entry name" value="Uma2"/>
    <property type="match status" value="1"/>
</dbReference>
<evidence type="ECO:0000259" key="1">
    <source>
        <dbReference type="Pfam" id="PF05685"/>
    </source>
</evidence>
<protein>
    <recommendedName>
        <fullName evidence="1">Putative restriction endonuclease domain-containing protein</fullName>
    </recommendedName>
</protein>
<keyword evidence="3" id="KW-1185">Reference proteome</keyword>
<reference evidence="2 3" key="1">
    <citation type="submission" date="2021-01" db="EMBL/GenBank/DDBJ databases">
        <title>Whole genome shotgun sequence of Actinoplanes deccanensis NBRC 13994.</title>
        <authorList>
            <person name="Komaki H."/>
            <person name="Tamura T."/>
        </authorList>
    </citation>
    <scope>NUCLEOTIDE SEQUENCE [LARGE SCALE GENOMIC DNA]</scope>
    <source>
        <strain evidence="2 3">NBRC 13994</strain>
    </source>
</reference>
<evidence type="ECO:0000313" key="3">
    <source>
        <dbReference type="Proteomes" id="UP000609879"/>
    </source>
</evidence>
<dbReference type="Gene3D" id="3.90.1570.10">
    <property type="entry name" value="tt1808, chain A"/>
    <property type="match status" value="1"/>
</dbReference>
<name>A0ABQ3XWH4_9ACTN</name>
<accession>A0ABQ3XWH4</accession>
<dbReference type="SUPFAM" id="SSF52980">
    <property type="entry name" value="Restriction endonuclease-like"/>
    <property type="match status" value="1"/>
</dbReference>
<dbReference type="PANTHER" id="PTHR35400:SF3">
    <property type="entry name" value="SLL1072 PROTEIN"/>
    <property type="match status" value="1"/>
</dbReference>
<dbReference type="Proteomes" id="UP000609879">
    <property type="component" value="Unassembled WGS sequence"/>
</dbReference>
<sequence>MRPRGRRAAVCQLRWRAQGETAAGCPEYGDFVVNQEQAVLVSSSNELKPGALLIRTDGANRSPVRAADVPLVVEIISRSSVVYDRKHKMKSYAVAGIPSYWIIDPLADRVTFTQYLLGPDGNYHQQLQTDELVTVHQPWEITLDLPAWTRKRDWIERNARP</sequence>
<gene>
    <name evidence="2" type="ORF">Ade02nite_07420</name>
</gene>
<dbReference type="PANTHER" id="PTHR35400">
    <property type="entry name" value="SLR1083 PROTEIN"/>
    <property type="match status" value="1"/>
</dbReference>
<dbReference type="EMBL" id="BOMI01000011">
    <property type="protein sequence ID" value="GID72101.1"/>
    <property type="molecule type" value="Genomic_DNA"/>
</dbReference>
<evidence type="ECO:0000313" key="2">
    <source>
        <dbReference type="EMBL" id="GID72101.1"/>
    </source>
</evidence>
<feature type="domain" description="Putative restriction endonuclease" evidence="1">
    <location>
        <begin position="31"/>
        <end position="132"/>
    </location>
</feature>
<dbReference type="InterPro" id="IPR012296">
    <property type="entry name" value="Nuclease_put_TT1808"/>
</dbReference>